<dbReference type="Gene3D" id="3.60.10.10">
    <property type="entry name" value="Endonuclease/exonuclease/phosphatase"/>
    <property type="match status" value="1"/>
</dbReference>
<proteinExistence type="predicted"/>
<dbReference type="InterPro" id="IPR036691">
    <property type="entry name" value="Endo/exonu/phosph_ase_sf"/>
</dbReference>
<dbReference type="AlphaFoldDB" id="A0A5M9R8W2"/>
<sequence>MSPPGNKKVQSAANMADAVEVIADLFTKKKILFLALCEVNSESFEHISSALSKLGLPLSAQFMPDKTSTGGEFDIGYFYDPSQVDVAHGVAHTGRLGSSSVKIAQQLLMVIKEDSLSLINVLVSHWPSQVLKNADDFREECSKGLRRFVESLIHEKHQVILMGDYNDEPYSHSLFKNIHAINDRALVISQPDFWLYNPYWKTLVARMPFTVNEQQHDFGTCYSKSGNRNNWSTFDQIIFSGHFLSSGPWYLKESDTGVVLTDKLRAAIMDNKHCFDHMPVIGCISKREANHVSV</sequence>
<dbReference type="Pfam" id="PF19580">
    <property type="entry name" value="Exo_endo_phos_3"/>
    <property type="match status" value="1"/>
</dbReference>
<gene>
    <name evidence="2" type="ORF">F4V73_02110</name>
</gene>
<dbReference type="Proteomes" id="UP000322181">
    <property type="component" value="Unassembled WGS sequence"/>
</dbReference>
<comment type="caution">
    <text evidence="2">The sequence shown here is derived from an EMBL/GenBank/DDBJ whole genome shotgun (WGS) entry which is preliminary data.</text>
</comment>
<organism evidence="2 3">
    <name type="scientific">Morganella psychrotolerans</name>
    <dbReference type="NCBI Taxonomy" id="368603"/>
    <lineage>
        <taxon>Bacteria</taxon>
        <taxon>Pseudomonadati</taxon>
        <taxon>Pseudomonadota</taxon>
        <taxon>Gammaproteobacteria</taxon>
        <taxon>Enterobacterales</taxon>
        <taxon>Morganellaceae</taxon>
        <taxon>Morganella</taxon>
    </lineage>
</organism>
<name>A0A5M9R8W2_9GAMM</name>
<dbReference type="OrthoDB" id="7297112at2"/>
<feature type="domain" description="Endonuclease/exonuclease/phosphatase" evidence="1">
    <location>
        <begin position="19"/>
        <end position="245"/>
    </location>
</feature>
<dbReference type="SUPFAM" id="SSF56219">
    <property type="entry name" value="DNase I-like"/>
    <property type="match status" value="1"/>
</dbReference>
<accession>A0A5M9R8W2</accession>
<dbReference type="GO" id="GO:0003824">
    <property type="term" value="F:catalytic activity"/>
    <property type="evidence" value="ECO:0007669"/>
    <property type="project" value="InterPro"/>
</dbReference>
<reference evidence="2 3" key="1">
    <citation type="submission" date="2019-09" db="EMBL/GenBank/DDBJ databases">
        <title>Draft genome sequence of various Type strains from the CCUG.</title>
        <authorList>
            <person name="Pineiro-Iglesias B."/>
            <person name="Tunovic T."/>
            <person name="Unosson C."/>
            <person name="Inganas E."/>
            <person name="Ohlen M."/>
            <person name="Cardew S."/>
            <person name="Jensie-Markopoulos S."/>
            <person name="Salva-Serra F."/>
            <person name="Jaen-Luchoro D."/>
            <person name="Karlsson R."/>
            <person name="Svensson-Stadler L."/>
            <person name="Chun J."/>
            <person name="Moore E."/>
        </authorList>
    </citation>
    <scope>NUCLEOTIDE SEQUENCE [LARGE SCALE GENOMIC DNA]</scope>
    <source>
        <strain evidence="2 3">CCUG 53682T</strain>
    </source>
</reference>
<evidence type="ECO:0000313" key="3">
    <source>
        <dbReference type="Proteomes" id="UP000322181"/>
    </source>
</evidence>
<evidence type="ECO:0000259" key="1">
    <source>
        <dbReference type="Pfam" id="PF19580"/>
    </source>
</evidence>
<dbReference type="InterPro" id="IPR005135">
    <property type="entry name" value="Endo/exonuclease/phosphatase"/>
</dbReference>
<evidence type="ECO:0000313" key="2">
    <source>
        <dbReference type="EMBL" id="KAA8716697.1"/>
    </source>
</evidence>
<protein>
    <recommendedName>
        <fullName evidence="1">Endonuclease/exonuclease/phosphatase domain-containing protein</fullName>
    </recommendedName>
</protein>
<dbReference type="RefSeq" id="WP_067363786.1">
    <property type="nucleotide sequence ID" value="NZ_BAAAFS010000001.1"/>
</dbReference>
<dbReference type="EMBL" id="VXKB01000001">
    <property type="protein sequence ID" value="KAA8716697.1"/>
    <property type="molecule type" value="Genomic_DNA"/>
</dbReference>